<dbReference type="AlphaFoldDB" id="A0A0T7FA67"/>
<dbReference type="EMBL" id="CCRH01000002">
    <property type="protein sequence ID" value="CDZ31915.1"/>
    <property type="molecule type" value="Genomic_DNA"/>
</dbReference>
<evidence type="ECO:0000256" key="1">
    <source>
        <dbReference type="SAM" id="MobiDB-lite"/>
    </source>
</evidence>
<accession>A0A0T7FA67</accession>
<protein>
    <submittedName>
        <fullName evidence="2">Uncharacterized protein</fullName>
    </submittedName>
</protein>
<feature type="region of interest" description="Disordered" evidence="1">
    <location>
        <begin position="1"/>
        <end position="25"/>
    </location>
</feature>
<sequence>MESTPPQEAVESESPQEPAPSTFPENTMFSIRGIEEADARKLAHNLGSCLRELGRIIDVSNLDGVTIAYDYDEALAELDRGYETAFVLTRTTDVGTGVAMTPSVLRDGNLKSHILMHAHVANMILSDDEEQFKMALHTIAHECSHVEITAAYDTCFPGELLRATHPTLLHAYHEQVFSACWDEYAATRISGTIGYDPMPGYEETFVAVLGQVDEKVAELVRGFRGGSAEETDTFVGAIFGAYGNLAKFACYFLGTLASSGRKGDPGERITAELEDSWFCPYFFKIENSCSDLFEEFGKWPDKAGFETIGDIVEEIVEDQVMRIWRGDDGRYTIFVHHDQANS</sequence>
<gene>
    <name evidence="2" type="ORF">NGAL_HAMBI1145_06830</name>
</gene>
<name>A0A0T7FA67_NEOGA</name>
<evidence type="ECO:0000313" key="3">
    <source>
        <dbReference type="Proteomes" id="UP000046176"/>
    </source>
</evidence>
<evidence type="ECO:0000313" key="2">
    <source>
        <dbReference type="EMBL" id="CDZ31915.1"/>
    </source>
</evidence>
<reference evidence="2 3" key="1">
    <citation type="submission" date="2014-08" db="EMBL/GenBank/DDBJ databases">
        <authorList>
            <person name="Chen Y.-H."/>
        </authorList>
    </citation>
    <scope>NUCLEOTIDE SEQUENCE [LARGE SCALE GENOMIC DNA]</scope>
</reference>
<organism evidence="2 3">
    <name type="scientific">Neorhizobium galegae bv. officinalis</name>
    <dbReference type="NCBI Taxonomy" id="323656"/>
    <lineage>
        <taxon>Bacteria</taxon>
        <taxon>Pseudomonadati</taxon>
        <taxon>Pseudomonadota</taxon>
        <taxon>Alphaproteobacteria</taxon>
        <taxon>Hyphomicrobiales</taxon>
        <taxon>Rhizobiaceae</taxon>
        <taxon>Rhizobium/Agrobacterium group</taxon>
        <taxon>Neorhizobium</taxon>
    </lineage>
</organism>
<dbReference type="RefSeq" id="WP_046665000.1">
    <property type="nucleotide sequence ID" value="NZ_CCRH01000002.1"/>
</dbReference>
<dbReference type="OrthoDB" id="8126713at2"/>
<proteinExistence type="predicted"/>
<dbReference type="Proteomes" id="UP000046176">
    <property type="component" value="Unassembled WGS sequence"/>
</dbReference>